<evidence type="ECO:0008006" key="3">
    <source>
        <dbReference type="Google" id="ProtNLM"/>
    </source>
</evidence>
<comment type="caution">
    <text evidence="1">The sequence shown here is derived from an EMBL/GenBank/DDBJ whole genome shotgun (WGS) entry which is preliminary data.</text>
</comment>
<dbReference type="PROSITE" id="PS51257">
    <property type="entry name" value="PROKAR_LIPOPROTEIN"/>
    <property type="match status" value="1"/>
</dbReference>
<evidence type="ECO:0000313" key="1">
    <source>
        <dbReference type="EMBL" id="RJF88026.1"/>
    </source>
</evidence>
<reference evidence="1 2" key="1">
    <citation type="submission" date="2018-09" db="EMBL/GenBank/DDBJ databases">
        <authorList>
            <person name="Zhu H."/>
        </authorList>
    </citation>
    <scope>NUCLEOTIDE SEQUENCE [LARGE SCALE GENOMIC DNA]</scope>
    <source>
        <strain evidence="1 2">K1W22B-8</strain>
    </source>
</reference>
<gene>
    <name evidence="1" type="ORF">D3874_14195</name>
</gene>
<accession>A0A418WDJ2</accession>
<evidence type="ECO:0000313" key="2">
    <source>
        <dbReference type="Proteomes" id="UP000284605"/>
    </source>
</evidence>
<name>A0A418WDJ2_9PROT</name>
<dbReference type="OrthoDB" id="7348069at2"/>
<organism evidence="1 2">
    <name type="scientific">Oleomonas cavernae</name>
    <dbReference type="NCBI Taxonomy" id="2320859"/>
    <lineage>
        <taxon>Bacteria</taxon>
        <taxon>Pseudomonadati</taxon>
        <taxon>Pseudomonadota</taxon>
        <taxon>Alphaproteobacteria</taxon>
        <taxon>Acetobacterales</taxon>
        <taxon>Acetobacteraceae</taxon>
        <taxon>Oleomonas</taxon>
    </lineage>
</organism>
<dbReference type="AlphaFoldDB" id="A0A418WDJ2"/>
<dbReference type="EMBL" id="QYUK01000011">
    <property type="protein sequence ID" value="RJF88026.1"/>
    <property type="molecule type" value="Genomic_DNA"/>
</dbReference>
<keyword evidence="2" id="KW-1185">Reference proteome</keyword>
<dbReference type="RefSeq" id="WP_119778660.1">
    <property type="nucleotide sequence ID" value="NZ_QYUK01000011.1"/>
</dbReference>
<dbReference type="Proteomes" id="UP000284605">
    <property type="component" value="Unassembled WGS sequence"/>
</dbReference>
<protein>
    <recommendedName>
        <fullName evidence="3">Lipoprotein</fullName>
    </recommendedName>
</protein>
<sequence length="153" mass="15524">MEHRSLILGLIGLGLAATGLAGCANPRAEAAAQAQTSLVGLRKADLLSCAGAPAAAMQANPGEEVLTYESRKVSGYASGPSFGLGFFGGGGNVGYGLGLPLGGSSYVDDDNCRASFTIRNGAVTRIVYGGSDASYTSRLAQCYQIVENCLPRG</sequence>
<proteinExistence type="predicted"/>